<dbReference type="PANTHER" id="PTHR30346:SF26">
    <property type="entry name" value="HYDROGEN PEROXIDE-INDUCIBLE GENES ACTIVATOR"/>
    <property type="match status" value="1"/>
</dbReference>
<dbReference type="FunFam" id="1.10.10.10:FF:000001">
    <property type="entry name" value="LysR family transcriptional regulator"/>
    <property type="match status" value="1"/>
</dbReference>
<dbReference type="Pfam" id="PF03466">
    <property type="entry name" value="LysR_substrate"/>
    <property type="match status" value="1"/>
</dbReference>
<protein>
    <submittedName>
        <fullName evidence="7">LysR family transcriptional regulator, hydrogen peroxide-inducible genes activator</fullName>
    </submittedName>
</protein>
<accession>A0A285PHQ2</accession>
<organism evidence="7 8">
    <name type="scientific">Cohaesibacter gelatinilyticus</name>
    <dbReference type="NCBI Taxonomy" id="372072"/>
    <lineage>
        <taxon>Bacteria</taxon>
        <taxon>Pseudomonadati</taxon>
        <taxon>Pseudomonadota</taxon>
        <taxon>Alphaproteobacteria</taxon>
        <taxon>Hyphomicrobiales</taxon>
        <taxon>Cohaesibacteraceae</taxon>
    </lineage>
</organism>
<keyword evidence="2" id="KW-0805">Transcription regulation</keyword>
<keyword evidence="3" id="KW-0238">DNA-binding</keyword>
<evidence type="ECO:0000313" key="7">
    <source>
        <dbReference type="EMBL" id="SNZ20767.1"/>
    </source>
</evidence>
<keyword evidence="8" id="KW-1185">Reference proteome</keyword>
<dbReference type="PANTHER" id="PTHR30346">
    <property type="entry name" value="TRANSCRIPTIONAL DUAL REGULATOR HCAR-RELATED"/>
    <property type="match status" value="1"/>
</dbReference>
<gene>
    <name evidence="7" type="ORF">SAMN06265368_3877</name>
</gene>
<dbReference type="AlphaFoldDB" id="A0A285PHQ2"/>
<dbReference type="InterPro" id="IPR000847">
    <property type="entry name" value="LysR_HTH_N"/>
</dbReference>
<evidence type="ECO:0000256" key="5">
    <source>
        <dbReference type="ARBA" id="ARBA00023163"/>
    </source>
</evidence>
<evidence type="ECO:0000313" key="8">
    <source>
        <dbReference type="Proteomes" id="UP000219439"/>
    </source>
</evidence>
<dbReference type="Gene3D" id="1.10.10.10">
    <property type="entry name" value="Winged helix-like DNA-binding domain superfamily/Winged helix DNA-binding domain"/>
    <property type="match status" value="1"/>
</dbReference>
<dbReference type="Pfam" id="PF00126">
    <property type="entry name" value="HTH_1"/>
    <property type="match status" value="1"/>
</dbReference>
<proteinExistence type="inferred from homology"/>
<dbReference type="GO" id="GO:0003677">
    <property type="term" value="F:DNA binding"/>
    <property type="evidence" value="ECO:0007669"/>
    <property type="project" value="UniProtKB-KW"/>
</dbReference>
<evidence type="ECO:0000256" key="1">
    <source>
        <dbReference type="ARBA" id="ARBA00009437"/>
    </source>
</evidence>
<name>A0A285PHQ2_9HYPH</name>
<dbReference type="InterPro" id="IPR036388">
    <property type="entry name" value="WH-like_DNA-bd_sf"/>
</dbReference>
<dbReference type="GO" id="GO:0003700">
    <property type="term" value="F:DNA-binding transcription factor activity"/>
    <property type="evidence" value="ECO:0007669"/>
    <property type="project" value="InterPro"/>
</dbReference>
<reference evidence="7 8" key="1">
    <citation type="submission" date="2017-09" db="EMBL/GenBank/DDBJ databases">
        <authorList>
            <person name="Ehlers B."/>
            <person name="Leendertz F.H."/>
        </authorList>
    </citation>
    <scope>NUCLEOTIDE SEQUENCE [LARGE SCALE GENOMIC DNA]</scope>
    <source>
        <strain evidence="7 8">DSM 18289</strain>
    </source>
</reference>
<sequence>MTIRPTLRQLHYLCVLAQKGSFRGAAEACFVSQSTLSSGIKQLEDSLQISLVDRGSPQFLLTSAGETVLERAQILLRDVDDLVASVQQSESLLSGKFRLGIIPSVGPFLLPRALPSLRKAYPDLRLYLRESLTRDLLTDLRAGRLDAAVLALPYRMDDLCIHVFGRDRFQIAVPKGHDLCTKTMVAKTDLREETLILLEDGHCLRDHILASLKRGLNEGDDVHATSLITIVQMVANGLGVTLLPELAVRAGLANGLDLKLLPMEGKEAERELALVWRPHSALEQNCTPLAEHLAQFVGV</sequence>
<dbReference type="SUPFAM" id="SSF46785">
    <property type="entry name" value="Winged helix' DNA-binding domain"/>
    <property type="match status" value="1"/>
</dbReference>
<dbReference type="CDD" id="cd08411">
    <property type="entry name" value="PBP2_OxyR"/>
    <property type="match status" value="1"/>
</dbReference>
<feature type="domain" description="HTH lysR-type" evidence="6">
    <location>
        <begin position="5"/>
        <end position="62"/>
    </location>
</feature>
<evidence type="ECO:0000256" key="2">
    <source>
        <dbReference type="ARBA" id="ARBA00023015"/>
    </source>
</evidence>
<evidence type="ECO:0000256" key="3">
    <source>
        <dbReference type="ARBA" id="ARBA00023125"/>
    </source>
</evidence>
<evidence type="ECO:0000256" key="4">
    <source>
        <dbReference type="ARBA" id="ARBA00023159"/>
    </source>
</evidence>
<dbReference type="Proteomes" id="UP000219439">
    <property type="component" value="Unassembled WGS sequence"/>
</dbReference>
<dbReference type="SUPFAM" id="SSF53850">
    <property type="entry name" value="Periplasmic binding protein-like II"/>
    <property type="match status" value="1"/>
</dbReference>
<dbReference type="InterPro" id="IPR005119">
    <property type="entry name" value="LysR_subst-bd"/>
</dbReference>
<keyword evidence="4" id="KW-0010">Activator</keyword>
<dbReference type="EMBL" id="OBEL01000005">
    <property type="protein sequence ID" value="SNZ20767.1"/>
    <property type="molecule type" value="Genomic_DNA"/>
</dbReference>
<comment type="similarity">
    <text evidence="1">Belongs to the LysR transcriptional regulatory family.</text>
</comment>
<keyword evidence="5" id="KW-0804">Transcription</keyword>
<dbReference type="PROSITE" id="PS50931">
    <property type="entry name" value="HTH_LYSR"/>
    <property type="match status" value="1"/>
</dbReference>
<dbReference type="RefSeq" id="WP_210200944.1">
    <property type="nucleotide sequence ID" value="NZ_OBEL01000005.1"/>
</dbReference>
<dbReference type="Gene3D" id="3.40.190.10">
    <property type="entry name" value="Periplasmic binding protein-like II"/>
    <property type="match status" value="2"/>
</dbReference>
<dbReference type="InterPro" id="IPR036390">
    <property type="entry name" value="WH_DNA-bd_sf"/>
</dbReference>
<evidence type="ECO:0000259" key="6">
    <source>
        <dbReference type="PROSITE" id="PS50931"/>
    </source>
</evidence>
<dbReference type="GO" id="GO:0032993">
    <property type="term" value="C:protein-DNA complex"/>
    <property type="evidence" value="ECO:0007669"/>
    <property type="project" value="TreeGrafter"/>
</dbReference>